<sequence>MIMLWKRTTMLLAVIATAALCLGSIGEVVAFSARTTNCHIATTPSRRDSCMRTPPPSLTAFRRLDARQRSQRNASTRRTRALSQSFLASFFDKRKSDDTSNTLQLQYKQNLLALLEQKAPQNAPTSAAVTAEILEAVRQLEQVSMNDDASSILPKLAGTWELLWTAQDKSRPESRGPLAWLNPLENQSYINNPTGRSAPVLPRAAQDRLESMGIIRTTQEESTVRATQAIDLKKQQARNVVSFQIPWPSQNGKMKQASVTVLINFEPVDEYRIDVKFESCRIQIPGTFVNVLLSLSFIGPSGWLRTQYVDEDLRITRGHKGSVFILSRTKR</sequence>
<protein>
    <recommendedName>
        <fullName evidence="3">Plastid lipid-associated protein/fibrillin conserved domain-containing protein</fullName>
    </recommendedName>
</protein>
<feature type="domain" description="Plastid lipid-associated protein/fibrillin conserved" evidence="3">
    <location>
        <begin position="226"/>
        <end position="327"/>
    </location>
</feature>
<dbReference type="Pfam" id="PF04755">
    <property type="entry name" value="PAP_fibrillin"/>
    <property type="match status" value="2"/>
</dbReference>
<evidence type="ECO:0000313" key="4">
    <source>
        <dbReference type="EMBL" id="CAD8340295.1"/>
    </source>
</evidence>
<evidence type="ECO:0000256" key="1">
    <source>
        <dbReference type="ARBA" id="ARBA00004474"/>
    </source>
</evidence>
<name>A0A7R9X0S4_9STRA</name>
<reference evidence="4" key="1">
    <citation type="submission" date="2021-01" db="EMBL/GenBank/DDBJ databases">
        <authorList>
            <person name="Corre E."/>
            <person name="Pelletier E."/>
            <person name="Niang G."/>
            <person name="Scheremetjew M."/>
            <person name="Finn R."/>
            <person name="Kale V."/>
            <person name="Holt S."/>
            <person name="Cochrane G."/>
            <person name="Meng A."/>
            <person name="Brown T."/>
            <person name="Cohen L."/>
        </authorList>
    </citation>
    <scope>NUCLEOTIDE SEQUENCE</scope>
    <source>
        <strain evidence="4">CCMP3328</strain>
    </source>
</reference>
<dbReference type="EMBL" id="HBEF01020139">
    <property type="protein sequence ID" value="CAD8340295.1"/>
    <property type="molecule type" value="Transcribed_RNA"/>
</dbReference>
<keyword evidence="2" id="KW-0934">Plastid</keyword>
<organism evidence="4">
    <name type="scientific">Craspedostauros australis</name>
    <dbReference type="NCBI Taxonomy" id="1486917"/>
    <lineage>
        <taxon>Eukaryota</taxon>
        <taxon>Sar</taxon>
        <taxon>Stramenopiles</taxon>
        <taxon>Ochrophyta</taxon>
        <taxon>Bacillariophyta</taxon>
        <taxon>Bacillariophyceae</taxon>
        <taxon>Bacillariophycidae</taxon>
        <taxon>Naviculales</taxon>
        <taxon>Naviculaceae</taxon>
        <taxon>Craspedostauros</taxon>
    </lineage>
</organism>
<evidence type="ECO:0000256" key="2">
    <source>
        <dbReference type="ARBA" id="ARBA00022640"/>
    </source>
</evidence>
<dbReference type="InterPro" id="IPR006843">
    <property type="entry name" value="PAP/fibrillin_dom"/>
</dbReference>
<comment type="subcellular location">
    <subcellularLocation>
        <location evidence="1">Plastid</location>
    </subcellularLocation>
</comment>
<dbReference type="PANTHER" id="PTHR31906">
    <property type="entry name" value="PLASTID-LIPID-ASSOCIATED PROTEIN 4, CHLOROPLASTIC-RELATED"/>
    <property type="match status" value="1"/>
</dbReference>
<evidence type="ECO:0000259" key="3">
    <source>
        <dbReference type="Pfam" id="PF04755"/>
    </source>
</evidence>
<dbReference type="GO" id="GO:0009536">
    <property type="term" value="C:plastid"/>
    <property type="evidence" value="ECO:0007669"/>
    <property type="project" value="UniProtKB-SubCell"/>
</dbReference>
<accession>A0A7R9X0S4</accession>
<feature type="domain" description="Plastid lipid-associated protein/fibrillin conserved" evidence="3">
    <location>
        <begin position="111"/>
        <end position="175"/>
    </location>
</feature>
<dbReference type="InterPro" id="IPR039633">
    <property type="entry name" value="PAP"/>
</dbReference>
<gene>
    <name evidence="4" type="ORF">CAUS1442_LOCUS12428</name>
</gene>
<dbReference type="AlphaFoldDB" id="A0A7R9X0S4"/>
<proteinExistence type="predicted"/>